<dbReference type="GO" id="GO:0035725">
    <property type="term" value="P:sodium ion transmembrane transport"/>
    <property type="evidence" value="ECO:0007669"/>
    <property type="project" value="TreeGrafter"/>
</dbReference>
<feature type="compositionally biased region" description="Low complexity" evidence="1">
    <location>
        <begin position="206"/>
        <end position="217"/>
    </location>
</feature>
<name>A0A1Q9CEC1_SYMMI</name>
<proteinExistence type="predicted"/>
<dbReference type="PANTHER" id="PTHR45689">
    <property type="entry name" value="I[[H]] CHANNEL, ISOFORM E"/>
    <property type="match status" value="1"/>
</dbReference>
<accession>A0A1Q9CEC1</accession>
<feature type="compositionally biased region" description="Basic and acidic residues" evidence="1">
    <location>
        <begin position="100"/>
        <end position="121"/>
    </location>
</feature>
<feature type="compositionally biased region" description="Basic and acidic residues" evidence="1">
    <location>
        <begin position="174"/>
        <end position="204"/>
    </location>
</feature>
<dbReference type="GO" id="GO:0098855">
    <property type="term" value="C:HCN channel complex"/>
    <property type="evidence" value="ECO:0007669"/>
    <property type="project" value="TreeGrafter"/>
</dbReference>
<comment type="caution">
    <text evidence="2">The sequence shown here is derived from an EMBL/GenBank/DDBJ whole genome shotgun (WGS) entry which is preliminary data.</text>
</comment>
<dbReference type="GO" id="GO:0005249">
    <property type="term" value="F:voltage-gated potassium channel activity"/>
    <property type="evidence" value="ECO:0007669"/>
    <property type="project" value="TreeGrafter"/>
</dbReference>
<dbReference type="PANTHER" id="PTHR45689:SF5">
    <property type="entry name" value="I[[H]] CHANNEL, ISOFORM E"/>
    <property type="match status" value="1"/>
</dbReference>
<evidence type="ECO:0000313" key="2">
    <source>
        <dbReference type="EMBL" id="OLP81284.1"/>
    </source>
</evidence>
<dbReference type="GO" id="GO:0003254">
    <property type="term" value="P:regulation of membrane depolarization"/>
    <property type="evidence" value="ECO:0007669"/>
    <property type="project" value="TreeGrafter"/>
</dbReference>
<feature type="compositionally biased region" description="Polar residues" evidence="1">
    <location>
        <begin position="80"/>
        <end position="91"/>
    </location>
</feature>
<reference evidence="2 3" key="1">
    <citation type="submission" date="2016-02" db="EMBL/GenBank/DDBJ databases">
        <title>Genome analysis of coral dinoflagellate symbionts highlights evolutionary adaptations to a symbiotic lifestyle.</title>
        <authorList>
            <person name="Aranda M."/>
            <person name="Li Y."/>
            <person name="Liew Y.J."/>
            <person name="Baumgarten S."/>
            <person name="Simakov O."/>
            <person name="Wilson M."/>
            <person name="Piel J."/>
            <person name="Ashoor H."/>
            <person name="Bougouffa S."/>
            <person name="Bajic V.B."/>
            <person name="Ryu T."/>
            <person name="Ravasi T."/>
            <person name="Bayer T."/>
            <person name="Micklem G."/>
            <person name="Kim H."/>
            <person name="Bhak J."/>
            <person name="Lajeunesse T.C."/>
            <person name="Voolstra C.R."/>
        </authorList>
    </citation>
    <scope>NUCLEOTIDE SEQUENCE [LARGE SCALE GENOMIC DNA]</scope>
    <source>
        <strain evidence="2 3">CCMP2467</strain>
    </source>
</reference>
<keyword evidence="3" id="KW-1185">Reference proteome</keyword>
<dbReference type="EMBL" id="LSRX01001296">
    <property type="protein sequence ID" value="OLP81284.1"/>
    <property type="molecule type" value="Genomic_DNA"/>
</dbReference>
<gene>
    <name evidence="2" type="ORF">AK812_SmicGene38194</name>
</gene>
<feature type="compositionally biased region" description="Basic and acidic residues" evidence="1">
    <location>
        <begin position="131"/>
        <end position="142"/>
    </location>
</feature>
<dbReference type="OrthoDB" id="442031at2759"/>
<dbReference type="InterPro" id="IPR051413">
    <property type="entry name" value="K/Na_HCN_channel"/>
</dbReference>
<evidence type="ECO:0000313" key="3">
    <source>
        <dbReference type="Proteomes" id="UP000186817"/>
    </source>
</evidence>
<sequence>MWMRMQLLLMGRARRGALRQYRLKVWLNQILLRFSIVLTSRTPAKLRSMAHSEGHQDDQLLQAQAEFAQFGAYMKAGLSQPGSTGALSTAPSLAGTEEDADRHPKDMEVDKDRRRQQRDDVDQASPQLKWAKGENKGSDKPVEPSSGKGGLHPKDSQEASTRTPGTSSGQQQESQERRQPGPSRGRDKGEASEKGQEGTTDRTQRRNQQQGQGWYQQHGYRSWPTRRGDREDLKEVVKAMGRLSLRLEDQLSVLSLDVEFILFLQTDAAGNQFSITASLYAAAQQWHKQKSEAPDTLNQPMRNILLHCLFSALLERLEKLETDSELMTKVKQMGLVEGETYVYLQWDASQGKHIRAQVEPLTHREAVESVRMLLRLSTYPHVVGRLHALRKLTANMSGDVIPFTLMAQNRTAESHQLYNLMHRLARNSVWHLIGATMRPTKIGRSPLAKQLDRMIQSKLSGHYRAALWLEGRVAFMTNDGVEAIPASPRDSQSVEENAYILFFCSAFKLAEVSSRWVVCRLQGGHDGANAEETAEVLSEEVACIPVAALSFAKLAEDLRHQPISLQRSEPCDGTRERQEQFLSEEGRLEVVGDMGTELKLLGLRYFCCVQLAADERDSGEKTAAAPASHPGSRLKDLAPSQDLVELKKRTIKCSPTKRSTGSAHWSYLPPSQRVYFHAGEVIVYDLVTVPLQVFQLDAAFHETKRGLQLFTTVFWLLDIPTNFLTAVYINGALQVDPRKIARAYSRSWLCSSFRESLPSWASGPPSVRSAGFDILVLIPDVMAIVEGAQDAAEGTESIGPGASLGPGSLCEKASSMQVSSELHEPVVCFAWFASFAYSGINHELALLAFGITKMIFLTAYLGHLLSCLWFAVGDVEDGWVYTKNLNGAPFHLQYLTSLEWALSRIHPSAMQNNMALQTGPERALAIAASFLALGVSSLFISCSVVQACSKLKVHGLTRYVEREHHRKKTQQLHLELLETLPKVQSCSQALQHHSLFDRLGRIDPVMELNFCNKVLAELHVMTLDKVFISEDTGKAMYIPAAGQYNYEYLPPNLRAAPAQPKQSKMRTEVTTTTAVGPGDCLSEYCLWVDGWKHRGLSEARQDFPATLVDTDAVSVVYARFFLEALNRFALVFALVWIPAALELRRKTSATACPADGEATLWDFSEGGPLKEVCFESAAFPLPLCSAPRDPSDLAAKSSESACALDSFSSAFPMTSTSSSLSSRAFWVSPERIALAVIVAASISAALLAFGPQSPTPPGILRKDAPVVVVPQAPGSLMRREPRTELPPVPTERPVEWGHLMRKEAKDAVPVVTDRGSGSTMYVAAVFAVLAVWSFGQQLRSTWKLLLQGSGFHGMLAKKQ</sequence>
<evidence type="ECO:0000256" key="1">
    <source>
        <dbReference type="SAM" id="MobiDB-lite"/>
    </source>
</evidence>
<feature type="compositionally biased region" description="Low complexity" evidence="1">
    <location>
        <begin position="163"/>
        <end position="173"/>
    </location>
</feature>
<dbReference type="Proteomes" id="UP000186817">
    <property type="component" value="Unassembled WGS sequence"/>
</dbReference>
<organism evidence="2 3">
    <name type="scientific">Symbiodinium microadriaticum</name>
    <name type="common">Dinoflagellate</name>
    <name type="synonym">Zooxanthella microadriatica</name>
    <dbReference type="NCBI Taxonomy" id="2951"/>
    <lineage>
        <taxon>Eukaryota</taxon>
        <taxon>Sar</taxon>
        <taxon>Alveolata</taxon>
        <taxon>Dinophyceae</taxon>
        <taxon>Suessiales</taxon>
        <taxon>Symbiodiniaceae</taxon>
        <taxon>Symbiodinium</taxon>
    </lineage>
</organism>
<feature type="region of interest" description="Disordered" evidence="1">
    <location>
        <begin position="80"/>
        <end position="227"/>
    </location>
</feature>
<protein>
    <submittedName>
        <fullName evidence="2">Uncharacterized protein</fullName>
    </submittedName>
</protein>